<gene>
    <name evidence="2" type="ORF">U9M48_019034</name>
</gene>
<dbReference type="Proteomes" id="UP001341281">
    <property type="component" value="Chromosome 04"/>
</dbReference>
<accession>A0AAQ3TEG5</accession>
<name>A0AAQ3TEG5_PASNO</name>
<feature type="region of interest" description="Disordered" evidence="1">
    <location>
        <begin position="65"/>
        <end position="110"/>
    </location>
</feature>
<dbReference type="AlphaFoldDB" id="A0AAQ3TEG5"/>
<evidence type="ECO:0000313" key="2">
    <source>
        <dbReference type="EMBL" id="WVZ70359.1"/>
    </source>
</evidence>
<evidence type="ECO:0000313" key="3">
    <source>
        <dbReference type="Proteomes" id="UP001341281"/>
    </source>
</evidence>
<dbReference type="EMBL" id="CP144748">
    <property type="protein sequence ID" value="WVZ70359.1"/>
    <property type="molecule type" value="Genomic_DNA"/>
</dbReference>
<feature type="compositionally biased region" description="Acidic residues" evidence="1">
    <location>
        <begin position="69"/>
        <end position="88"/>
    </location>
</feature>
<keyword evidence="3" id="KW-1185">Reference proteome</keyword>
<reference evidence="2 3" key="1">
    <citation type="submission" date="2024-02" db="EMBL/GenBank/DDBJ databases">
        <title>High-quality chromosome-scale genome assembly of Pensacola bahiagrass (Paspalum notatum Flugge var. saurae).</title>
        <authorList>
            <person name="Vega J.M."/>
            <person name="Podio M."/>
            <person name="Orjuela J."/>
            <person name="Siena L.A."/>
            <person name="Pessino S.C."/>
            <person name="Combes M.C."/>
            <person name="Mariac C."/>
            <person name="Albertini E."/>
            <person name="Pupilli F."/>
            <person name="Ortiz J.P.A."/>
            <person name="Leblanc O."/>
        </authorList>
    </citation>
    <scope>NUCLEOTIDE SEQUENCE [LARGE SCALE GENOMIC DNA]</scope>
    <source>
        <strain evidence="2">R1</strain>
        <tissue evidence="2">Leaf</tissue>
    </source>
</reference>
<organism evidence="2 3">
    <name type="scientific">Paspalum notatum var. saurae</name>
    <dbReference type="NCBI Taxonomy" id="547442"/>
    <lineage>
        <taxon>Eukaryota</taxon>
        <taxon>Viridiplantae</taxon>
        <taxon>Streptophyta</taxon>
        <taxon>Embryophyta</taxon>
        <taxon>Tracheophyta</taxon>
        <taxon>Spermatophyta</taxon>
        <taxon>Magnoliopsida</taxon>
        <taxon>Liliopsida</taxon>
        <taxon>Poales</taxon>
        <taxon>Poaceae</taxon>
        <taxon>PACMAD clade</taxon>
        <taxon>Panicoideae</taxon>
        <taxon>Andropogonodae</taxon>
        <taxon>Paspaleae</taxon>
        <taxon>Paspalinae</taxon>
        <taxon>Paspalum</taxon>
    </lineage>
</organism>
<evidence type="ECO:0000256" key="1">
    <source>
        <dbReference type="SAM" id="MobiDB-lite"/>
    </source>
</evidence>
<feature type="compositionally biased region" description="Basic and acidic residues" evidence="1">
    <location>
        <begin position="89"/>
        <end position="99"/>
    </location>
</feature>
<proteinExistence type="predicted"/>
<protein>
    <submittedName>
        <fullName evidence="2">Uncharacterized protein</fullName>
    </submittedName>
</protein>
<sequence length="110" mass="12253">MRVASRLRRARARRRVRAAARYHAAGGRRKTEGDLQATPVVWFIYIVNRALFTESARSCMLAPGIYDPANEELPSEQPLIEEPEDEPEDPHSTADHLAEEAPSNPSGEDG</sequence>